<keyword evidence="4" id="KW-0808">Transferase</keyword>
<evidence type="ECO:0000256" key="2">
    <source>
        <dbReference type="ARBA" id="ARBA00005051"/>
    </source>
</evidence>
<dbReference type="Gene3D" id="3.30.70.560">
    <property type="entry name" value="7,8-Dihydro-6-hydroxymethylpterin-pyrophosphokinase HPPK"/>
    <property type="match status" value="1"/>
</dbReference>
<dbReference type="GO" id="GO:0004150">
    <property type="term" value="F:dihydroneopterin aldolase activity"/>
    <property type="evidence" value="ECO:0007669"/>
    <property type="project" value="UniProtKB-UniRule"/>
</dbReference>
<dbReference type="InterPro" id="IPR043133">
    <property type="entry name" value="GTP-CH-I_C/QueF"/>
</dbReference>
<feature type="region of interest" description="Disordered" evidence="10">
    <location>
        <begin position="219"/>
        <end position="246"/>
    </location>
</feature>
<keyword evidence="7" id="KW-0067">ATP-binding</keyword>
<dbReference type="NCBIfam" id="TIGR00525">
    <property type="entry name" value="folB"/>
    <property type="match status" value="1"/>
</dbReference>
<evidence type="ECO:0000256" key="5">
    <source>
        <dbReference type="ARBA" id="ARBA00022741"/>
    </source>
</evidence>
<feature type="region of interest" description="Disordered" evidence="10">
    <location>
        <begin position="377"/>
        <end position="405"/>
    </location>
</feature>
<evidence type="ECO:0000256" key="6">
    <source>
        <dbReference type="ARBA" id="ARBA00022777"/>
    </source>
</evidence>
<feature type="region of interest" description="Disordered" evidence="10">
    <location>
        <begin position="674"/>
        <end position="784"/>
    </location>
</feature>
<dbReference type="CDD" id="cd00483">
    <property type="entry name" value="HPPK"/>
    <property type="match status" value="1"/>
</dbReference>
<name>A0A3S4WJN2_9ACTO</name>
<evidence type="ECO:0000256" key="1">
    <source>
        <dbReference type="ARBA" id="ARBA00000198"/>
    </source>
</evidence>
<dbReference type="Pfam" id="PF02152">
    <property type="entry name" value="FolB"/>
    <property type="match status" value="1"/>
</dbReference>
<dbReference type="EMBL" id="LR134363">
    <property type="protein sequence ID" value="VEG74371.1"/>
    <property type="molecule type" value="Genomic_DNA"/>
</dbReference>
<evidence type="ECO:0000256" key="4">
    <source>
        <dbReference type="ARBA" id="ARBA00022679"/>
    </source>
</evidence>
<comment type="function">
    <text evidence="9">Catalyzes the conversion of 7,8-dihydroneopterin to 6-hydroxymethyl-7,8-dihydropterin.</text>
</comment>
<dbReference type="RefSeq" id="WP_034515870.1">
    <property type="nucleotide sequence ID" value="NZ_CBCRWE010000079.1"/>
</dbReference>
<gene>
    <name evidence="12" type="primary">folB</name>
    <name evidence="12" type="ORF">NCTC11923_01005</name>
</gene>
<evidence type="ECO:0000256" key="9">
    <source>
        <dbReference type="RuleBase" id="RU362079"/>
    </source>
</evidence>
<keyword evidence="6" id="KW-0418">Kinase</keyword>
<dbReference type="InterPro" id="IPR006156">
    <property type="entry name" value="Dihydroneopterin_aldolase"/>
</dbReference>
<proteinExistence type="inferred from homology"/>
<accession>A0A3S4WJN2</accession>
<keyword evidence="13" id="KW-1185">Reference proteome</keyword>
<feature type="region of interest" description="Disordered" evidence="10">
    <location>
        <begin position="265"/>
        <end position="292"/>
    </location>
</feature>
<evidence type="ECO:0000259" key="11">
    <source>
        <dbReference type="SMART" id="SM00905"/>
    </source>
</evidence>
<comment type="similarity">
    <text evidence="3">In the N-terminal section; belongs to the DHNA family.</text>
</comment>
<dbReference type="NCBIfam" id="TIGR00526">
    <property type="entry name" value="folB_dom"/>
    <property type="match status" value="1"/>
</dbReference>
<feature type="region of interest" description="Disordered" evidence="10">
    <location>
        <begin position="307"/>
        <end position="363"/>
    </location>
</feature>
<evidence type="ECO:0000256" key="3">
    <source>
        <dbReference type="ARBA" id="ARBA00009640"/>
    </source>
</evidence>
<comment type="pathway">
    <text evidence="2">Cofactor biosynthesis; tetrahydrofolate biosynthesis; 2-amino-4-hydroxy-6-hydroxymethyl-7,8-dihydropteridine diphosphate from 7,8-dihydroneopterin triphosphate: step 4/4.</text>
</comment>
<evidence type="ECO:0000256" key="7">
    <source>
        <dbReference type="ARBA" id="ARBA00022840"/>
    </source>
</evidence>
<dbReference type="SMART" id="SM00905">
    <property type="entry name" value="FolB"/>
    <property type="match status" value="1"/>
</dbReference>
<dbReference type="Proteomes" id="UP000276899">
    <property type="component" value="Chromosome"/>
</dbReference>
<keyword evidence="8 9" id="KW-0289">Folate biosynthesis</keyword>
<feature type="compositionally biased region" description="Low complexity" evidence="10">
    <location>
        <begin position="392"/>
        <end position="404"/>
    </location>
</feature>
<dbReference type="SUPFAM" id="SSF55083">
    <property type="entry name" value="6-hydroxymethyl-7,8-dihydropterin pyrophosphokinase, HPPK"/>
    <property type="match status" value="1"/>
</dbReference>
<dbReference type="Pfam" id="PF01288">
    <property type="entry name" value="HPPK"/>
    <property type="match status" value="1"/>
</dbReference>
<dbReference type="InterPro" id="IPR006157">
    <property type="entry name" value="FolB_dom"/>
</dbReference>
<dbReference type="STRING" id="1278298.GCA_000428685_02391"/>
<dbReference type="Gene3D" id="3.30.1130.10">
    <property type="match status" value="1"/>
</dbReference>
<dbReference type="CDD" id="cd00534">
    <property type="entry name" value="DHNA_DHNTPE"/>
    <property type="match status" value="1"/>
</dbReference>
<dbReference type="GO" id="GO:0046654">
    <property type="term" value="P:tetrahydrofolate biosynthetic process"/>
    <property type="evidence" value="ECO:0007669"/>
    <property type="project" value="UniProtKB-UniRule"/>
</dbReference>
<dbReference type="PANTHER" id="PTHR43071">
    <property type="entry name" value="2-AMINO-4-HYDROXY-6-HYDROXYMETHYLDIHYDROPTERIDINE PYROPHOSPHOKINASE"/>
    <property type="match status" value="1"/>
</dbReference>
<feature type="domain" description="Dihydroneopterin aldolase/epimerase" evidence="11">
    <location>
        <begin position="12"/>
        <end position="127"/>
    </location>
</feature>
<sequence>MSTTVTATGDRISLVGLSARGHHGVLPFEREEGQLFTVDVTLDLGPRGTAVAAVTDSLDDAVDYATVATAVVTIIEGEPVGLLESLADRIAEKVLSYSRVRAAEITVHKPQAPLDVAFEDVAVTIHRVSDAAQSSEPAESAAAPAAEPAEPEARRHTSHRAQSPDEHLSGAAGATGAAGIAASTTWGSQAWADDSQDSADSVDSAQASDALSAPDLLSAQPASQSPLRAEPEPVTDSAAPDLGDQDEDADHLLEDALMAAVQADDEPGYPDFGAAEQEAAVGGPSPVVDDSEGWVTQDSVADAAAPAAPIDSLPAGLPIQLPGEGRHRAETGIGSPQDSYLDQQEGLPGLPDAAGDEAAAAGLGGESAASAALLDPTAHTADSAEPADSARPAGSAGSADDPGAFLAQAPVTDAPEEAREDQSAPVVAAQAVDPLDQRPGRPVGAVIALGANAGHVLVNLRNAVRSLQGAEGLEVLQVGPLARTVAEVLPDAEPQPDYLNTVVTALTTLTPRELLALCQQLEAEAGRVRTTQWAPRTLDVDVISVEGVTSHDPELSLPHPRAHERAFVLVPWAQADPFADLDGRAVAELADEAPGRDGLRWLAFDWLDTDNIPDKPTGPYVAPPVLEEDPEPMEVVYEATRNERSVADAELAAEYLGGVGGLGSDPQAGHAIQAVQSAEPRSAAAQPDLPSEPQAEGPGAAQGLDNPFAAASFGTDYAVPVDQAEQVEQPEQVGQGEQLDLGQHSPFHVPGQAPPAGAEDSWDAPLQWNDVIGGGPGSGPRQGS</sequence>
<dbReference type="NCBIfam" id="TIGR01498">
    <property type="entry name" value="folK"/>
    <property type="match status" value="1"/>
</dbReference>
<feature type="region of interest" description="Disordered" evidence="10">
    <location>
        <begin position="129"/>
        <end position="181"/>
    </location>
</feature>
<dbReference type="UniPathway" id="UPA00077">
    <property type="reaction ID" value="UER00154"/>
</dbReference>
<dbReference type="SUPFAM" id="SSF55620">
    <property type="entry name" value="Tetrahydrobiopterin biosynthesis enzymes-like"/>
    <property type="match status" value="1"/>
</dbReference>
<dbReference type="GO" id="GO:0003848">
    <property type="term" value="F:2-amino-4-hydroxy-6-hydroxymethyldihydropteridine diphosphokinase activity"/>
    <property type="evidence" value="ECO:0007669"/>
    <property type="project" value="UniProtKB-EC"/>
</dbReference>
<feature type="compositionally biased region" description="Low complexity" evidence="10">
    <location>
        <begin position="169"/>
        <end position="181"/>
    </location>
</feature>
<dbReference type="EC" id="4.1.2.25" evidence="9"/>
<evidence type="ECO:0000256" key="10">
    <source>
        <dbReference type="SAM" id="MobiDB-lite"/>
    </source>
</evidence>
<feature type="compositionally biased region" description="Gly residues" evidence="10">
    <location>
        <begin position="772"/>
        <end position="784"/>
    </location>
</feature>
<dbReference type="AlphaFoldDB" id="A0A3S4WJN2"/>
<feature type="compositionally biased region" description="Low complexity" evidence="10">
    <location>
        <begin position="718"/>
        <end position="738"/>
    </location>
</feature>
<dbReference type="GO" id="GO:0016301">
    <property type="term" value="F:kinase activity"/>
    <property type="evidence" value="ECO:0007669"/>
    <property type="project" value="UniProtKB-KW"/>
</dbReference>
<keyword evidence="5" id="KW-0547">Nucleotide-binding</keyword>
<evidence type="ECO:0000313" key="13">
    <source>
        <dbReference type="Proteomes" id="UP000276899"/>
    </source>
</evidence>
<dbReference type="InterPro" id="IPR000550">
    <property type="entry name" value="Hppk"/>
</dbReference>
<protein>
    <recommendedName>
        <fullName evidence="9">Bifunctional folate synthesis protein</fullName>
    </recommendedName>
    <domain>
        <recommendedName>
            <fullName evidence="9">Dihydroneopterin aldolase</fullName>
            <shortName evidence="9">DHNA</shortName>
            <ecNumber evidence="9">4.1.2.25</ecNumber>
        </recommendedName>
        <alternativeName>
            <fullName evidence="9">7,8-dihydroneopterin aldolase</fullName>
        </alternativeName>
    </domain>
    <domain>
        <recommendedName>
            <fullName evidence="9">2-amino-4-hydroxy-6-hydroxymethyldihydropteridine pyrophosphokinase</fullName>
            <ecNumber evidence="9">2.7.6.3</ecNumber>
        </recommendedName>
        <alternativeName>
            <fullName evidence="9">6-hydroxymethyl-7,8-dihydropterin pyrophosphokinase</fullName>
            <shortName evidence="9">PPPK</shortName>
        </alternativeName>
        <alternativeName>
            <fullName evidence="9">7,8-dihydro-6-hydroxymethylpterin pyrophosphokinase</fullName>
            <shortName evidence="9">HPPK</shortName>
        </alternativeName>
    </domain>
</protein>
<dbReference type="PANTHER" id="PTHR43071:SF1">
    <property type="entry name" value="2-AMINO-4-HYDROXY-6-HYDROXYMETHYLDIHYDROPTERIDINE PYROPHOSPHOKINASE"/>
    <property type="match status" value="1"/>
</dbReference>
<dbReference type="GO" id="GO:0005524">
    <property type="term" value="F:ATP binding"/>
    <property type="evidence" value="ECO:0007669"/>
    <property type="project" value="UniProtKB-KW"/>
</dbReference>
<comment type="catalytic activity">
    <reaction evidence="9">
        <text>7,8-dihydroneopterin = 6-hydroxymethyl-7,8-dihydropterin + glycolaldehyde</text>
        <dbReference type="Rhea" id="RHEA:10540"/>
        <dbReference type="ChEBI" id="CHEBI:17001"/>
        <dbReference type="ChEBI" id="CHEBI:17071"/>
        <dbReference type="ChEBI" id="CHEBI:44841"/>
        <dbReference type="EC" id="4.1.2.25"/>
    </reaction>
</comment>
<dbReference type="GO" id="GO:0046656">
    <property type="term" value="P:folic acid biosynthetic process"/>
    <property type="evidence" value="ECO:0007669"/>
    <property type="project" value="UniProtKB-UniRule"/>
</dbReference>
<comment type="pathway">
    <text evidence="9">Cofactor biosynthesis; tetrahydrofolate biosynthesis; 2-amino-4-hydroxy-6-hydroxymethyl-7,8-dihydropteridine diphosphate from 7,8-dihydroneopterin triphosphate: step 3/4.</text>
</comment>
<feature type="compositionally biased region" description="Low complexity" evidence="10">
    <location>
        <begin position="131"/>
        <end position="148"/>
    </location>
</feature>
<comment type="catalytic activity">
    <reaction evidence="1">
        <text>6-hydroxymethyl-7,8-dihydropterin + ATP = (7,8-dihydropterin-6-yl)methyl diphosphate + AMP + H(+)</text>
        <dbReference type="Rhea" id="RHEA:11412"/>
        <dbReference type="ChEBI" id="CHEBI:15378"/>
        <dbReference type="ChEBI" id="CHEBI:30616"/>
        <dbReference type="ChEBI" id="CHEBI:44841"/>
        <dbReference type="ChEBI" id="CHEBI:72950"/>
        <dbReference type="ChEBI" id="CHEBI:456215"/>
        <dbReference type="EC" id="2.7.6.3"/>
    </reaction>
</comment>
<feature type="compositionally biased region" description="Low complexity" evidence="10">
    <location>
        <begin position="348"/>
        <end position="363"/>
    </location>
</feature>
<dbReference type="InterPro" id="IPR035907">
    <property type="entry name" value="Hppk_sf"/>
</dbReference>
<evidence type="ECO:0000313" key="12">
    <source>
        <dbReference type="EMBL" id="VEG74371.1"/>
    </source>
</evidence>
<organism evidence="12 13">
    <name type="scientific">Actinomyces slackii</name>
    <dbReference type="NCBI Taxonomy" id="52774"/>
    <lineage>
        <taxon>Bacteria</taxon>
        <taxon>Bacillati</taxon>
        <taxon>Actinomycetota</taxon>
        <taxon>Actinomycetes</taxon>
        <taxon>Actinomycetales</taxon>
        <taxon>Actinomycetaceae</taxon>
        <taxon>Actinomyces</taxon>
    </lineage>
</organism>
<dbReference type="EC" id="2.7.6.3" evidence="9"/>
<comment type="similarity">
    <text evidence="9">Belongs to the DHNA family.</text>
</comment>
<keyword evidence="9 12" id="KW-0456">Lyase</keyword>
<reference evidence="12 13" key="1">
    <citation type="submission" date="2018-12" db="EMBL/GenBank/DDBJ databases">
        <authorList>
            <consortium name="Pathogen Informatics"/>
        </authorList>
    </citation>
    <scope>NUCLEOTIDE SEQUENCE [LARGE SCALE GENOMIC DNA]</scope>
    <source>
        <strain evidence="12 13">NCTC11923</strain>
    </source>
</reference>
<dbReference type="KEGG" id="asla:NCTC11923_01005"/>
<evidence type="ECO:0000256" key="8">
    <source>
        <dbReference type="ARBA" id="ARBA00022909"/>
    </source>
</evidence>